<dbReference type="SUPFAM" id="SSF89550">
    <property type="entry name" value="PHP domain-like"/>
    <property type="match status" value="1"/>
</dbReference>
<protein>
    <recommendedName>
        <fullName evidence="2">protein-tyrosine-phosphatase</fullName>
        <ecNumber evidence="2">3.1.3.48</ecNumber>
    </recommendedName>
</protein>
<keyword evidence="3 5" id="KW-0378">Hydrolase</keyword>
<dbReference type="PATRIC" id="fig|1279009.4.peg.2073"/>
<reference evidence="5 6" key="1">
    <citation type="journal article" date="2013" name="Genome Announc.">
        <title>Draft Genome Sequence of Cesiribacter andamanensis Strain AMV16T, Isolated from a Soil Sample from a Mud Volcano in the Andaman Islands, India.</title>
        <authorList>
            <person name="Shivaji S."/>
            <person name="Ara S."/>
            <person name="Begum Z."/>
            <person name="Srinivas T.N."/>
            <person name="Singh A."/>
            <person name="Kumar Pinnaka A."/>
        </authorList>
    </citation>
    <scope>NUCLEOTIDE SEQUENCE [LARGE SCALE GENOMIC DNA]</scope>
    <source>
        <strain evidence="5 6">AMV16</strain>
    </source>
</reference>
<evidence type="ECO:0000256" key="3">
    <source>
        <dbReference type="ARBA" id="ARBA00022801"/>
    </source>
</evidence>
<dbReference type="Pfam" id="PF19567">
    <property type="entry name" value="CpsB_CapC"/>
    <property type="match status" value="1"/>
</dbReference>
<evidence type="ECO:0000256" key="2">
    <source>
        <dbReference type="ARBA" id="ARBA00013064"/>
    </source>
</evidence>
<accession>M7N6J1</accession>
<proteinExistence type="inferred from homology"/>
<evidence type="ECO:0000313" key="5">
    <source>
        <dbReference type="EMBL" id="EMR02836.1"/>
    </source>
</evidence>
<gene>
    <name evidence="5" type="primary">ywqE</name>
    <name evidence="5" type="ORF">ADICEAN_02044</name>
</gene>
<organism evidence="5 6">
    <name type="scientific">Cesiribacter andamanensis AMV16</name>
    <dbReference type="NCBI Taxonomy" id="1279009"/>
    <lineage>
        <taxon>Bacteria</taxon>
        <taxon>Pseudomonadati</taxon>
        <taxon>Bacteroidota</taxon>
        <taxon>Cytophagia</taxon>
        <taxon>Cytophagales</taxon>
        <taxon>Cesiribacteraceae</taxon>
        <taxon>Cesiribacter</taxon>
    </lineage>
</organism>
<dbReference type="EC" id="3.1.3.48" evidence="2"/>
<dbReference type="GO" id="GO:0030145">
    <property type="term" value="F:manganese ion binding"/>
    <property type="evidence" value="ECO:0007669"/>
    <property type="project" value="InterPro"/>
</dbReference>
<name>M7N6J1_9BACT</name>
<dbReference type="PANTHER" id="PTHR39181">
    <property type="entry name" value="TYROSINE-PROTEIN PHOSPHATASE YWQE"/>
    <property type="match status" value="1"/>
</dbReference>
<dbReference type="STRING" id="1279009.ADICEAN_02044"/>
<dbReference type="GO" id="GO:0004725">
    <property type="term" value="F:protein tyrosine phosphatase activity"/>
    <property type="evidence" value="ECO:0007669"/>
    <property type="project" value="UniProtKB-EC"/>
</dbReference>
<dbReference type="RefSeq" id="WP_009195439.1">
    <property type="nucleotide sequence ID" value="NZ_AODQ01000044.1"/>
</dbReference>
<sequence>MFSLFKKRSKHTNVLPLQADMHSHLLPGLDDGVQTLSEAVQLVRQMSELGYKQLVTTPHILSDFYPNTPNGIRKQLKALREACQQEGIEMRLEAAAEYYLDEVFFKSLQTDEDLLTFGAQKYILFETGFVNQPAILLDAIFRMKAKGLQPILAHPERYEYMAQHRELAQELVERGALLQLNLNSLSGYYSIPAKKIGEWLIDKKLVHFVGTDCHNQKHMNLLKESVKAPYFDKLLKLDLLNNTLLEA</sequence>
<dbReference type="PIRSF" id="PIRSF016557">
    <property type="entry name" value="Caps_synth_CpsB"/>
    <property type="match status" value="1"/>
</dbReference>
<dbReference type="eggNOG" id="COG4464">
    <property type="taxonomic scope" value="Bacteria"/>
</dbReference>
<dbReference type="AlphaFoldDB" id="M7N6J1"/>
<comment type="similarity">
    <text evidence="1">Belongs to the metallo-dependent hydrolases superfamily. CpsB/CapC family.</text>
</comment>
<dbReference type="InterPro" id="IPR016667">
    <property type="entry name" value="Caps_polysacc_synth_CpsB/CapC"/>
</dbReference>
<dbReference type="Gene3D" id="3.20.20.140">
    <property type="entry name" value="Metal-dependent hydrolases"/>
    <property type="match status" value="1"/>
</dbReference>
<keyword evidence="6" id="KW-1185">Reference proteome</keyword>
<dbReference type="EMBL" id="AODQ01000044">
    <property type="protein sequence ID" value="EMR02836.1"/>
    <property type="molecule type" value="Genomic_DNA"/>
</dbReference>
<evidence type="ECO:0000256" key="4">
    <source>
        <dbReference type="ARBA" id="ARBA00051722"/>
    </source>
</evidence>
<comment type="catalytic activity">
    <reaction evidence="4">
        <text>O-phospho-L-tyrosyl-[protein] + H2O = L-tyrosyl-[protein] + phosphate</text>
        <dbReference type="Rhea" id="RHEA:10684"/>
        <dbReference type="Rhea" id="RHEA-COMP:10136"/>
        <dbReference type="Rhea" id="RHEA-COMP:20101"/>
        <dbReference type="ChEBI" id="CHEBI:15377"/>
        <dbReference type="ChEBI" id="CHEBI:43474"/>
        <dbReference type="ChEBI" id="CHEBI:46858"/>
        <dbReference type="ChEBI" id="CHEBI:61978"/>
        <dbReference type="EC" id="3.1.3.48"/>
    </reaction>
</comment>
<comment type="caution">
    <text evidence="5">The sequence shown here is derived from an EMBL/GenBank/DDBJ whole genome shotgun (WGS) entry which is preliminary data.</text>
</comment>
<dbReference type="Proteomes" id="UP000011910">
    <property type="component" value="Unassembled WGS sequence"/>
</dbReference>
<dbReference type="InterPro" id="IPR016195">
    <property type="entry name" value="Pol/histidinol_Pase-like"/>
</dbReference>
<evidence type="ECO:0000313" key="6">
    <source>
        <dbReference type="Proteomes" id="UP000011910"/>
    </source>
</evidence>
<dbReference type="PANTHER" id="PTHR39181:SF1">
    <property type="entry name" value="TYROSINE-PROTEIN PHOSPHATASE YWQE"/>
    <property type="match status" value="1"/>
</dbReference>
<evidence type="ECO:0000256" key="1">
    <source>
        <dbReference type="ARBA" id="ARBA00005750"/>
    </source>
</evidence>